<sequence length="119" mass="13526">MWIRLLELPIHLYQKKALFGIASLIGLLIKLDKAIADGLRPSVARVFVEIDLMKRRPDSVWIGTKGRYFPQPVVYEWCPKYCIQCRHLGHGIEDCGDGKSKNVEAAPAPVDLRSIINKR</sequence>
<protein>
    <recommendedName>
        <fullName evidence="3">DUF4283 domain-containing protein</fullName>
    </recommendedName>
</protein>
<keyword evidence="2" id="KW-1185">Reference proteome</keyword>
<reference evidence="1" key="1">
    <citation type="submission" date="2020-06" db="EMBL/GenBank/DDBJ databases">
        <authorList>
            <person name="Li T."/>
            <person name="Hu X."/>
            <person name="Zhang T."/>
            <person name="Song X."/>
            <person name="Zhang H."/>
            <person name="Dai N."/>
            <person name="Sheng W."/>
            <person name="Hou X."/>
            <person name="Wei L."/>
        </authorList>
    </citation>
    <scope>NUCLEOTIDE SEQUENCE</scope>
    <source>
        <strain evidence="1">3651</strain>
        <tissue evidence="1">Leaf</tissue>
    </source>
</reference>
<dbReference type="Proteomes" id="UP001293254">
    <property type="component" value="Unassembled WGS sequence"/>
</dbReference>
<dbReference type="EMBL" id="JACGWO010000009">
    <property type="protein sequence ID" value="KAK4419667.1"/>
    <property type="molecule type" value="Genomic_DNA"/>
</dbReference>
<dbReference type="AlphaFoldDB" id="A0AAE1XY07"/>
<gene>
    <name evidence="1" type="ORF">Salat_2379600</name>
</gene>
<name>A0AAE1XY07_9LAMI</name>
<evidence type="ECO:0000313" key="2">
    <source>
        <dbReference type="Proteomes" id="UP001293254"/>
    </source>
</evidence>
<comment type="caution">
    <text evidence="1">The sequence shown here is derived from an EMBL/GenBank/DDBJ whole genome shotgun (WGS) entry which is preliminary data.</text>
</comment>
<dbReference type="PANTHER" id="PTHR31286:SF165">
    <property type="entry name" value="DUF4283 DOMAIN-CONTAINING PROTEIN"/>
    <property type="match status" value="1"/>
</dbReference>
<accession>A0AAE1XY07</accession>
<dbReference type="PANTHER" id="PTHR31286">
    <property type="entry name" value="GLYCINE-RICH CELL WALL STRUCTURAL PROTEIN 1.8-LIKE"/>
    <property type="match status" value="1"/>
</dbReference>
<organism evidence="1 2">
    <name type="scientific">Sesamum alatum</name>
    <dbReference type="NCBI Taxonomy" id="300844"/>
    <lineage>
        <taxon>Eukaryota</taxon>
        <taxon>Viridiplantae</taxon>
        <taxon>Streptophyta</taxon>
        <taxon>Embryophyta</taxon>
        <taxon>Tracheophyta</taxon>
        <taxon>Spermatophyta</taxon>
        <taxon>Magnoliopsida</taxon>
        <taxon>eudicotyledons</taxon>
        <taxon>Gunneridae</taxon>
        <taxon>Pentapetalae</taxon>
        <taxon>asterids</taxon>
        <taxon>lamiids</taxon>
        <taxon>Lamiales</taxon>
        <taxon>Pedaliaceae</taxon>
        <taxon>Sesamum</taxon>
    </lineage>
</organism>
<dbReference type="InterPro" id="IPR040256">
    <property type="entry name" value="At4g02000-like"/>
</dbReference>
<evidence type="ECO:0000313" key="1">
    <source>
        <dbReference type="EMBL" id="KAK4419667.1"/>
    </source>
</evidence>
<reference evidence="1" key="2">
    <citation type="journal article" date="2024" name="Plant">
        <title>Genomic evolution and insights into agronomic trait innovations of Sesamum species.</title>
        <authorList>
            <person name="Miao H."/>
            <person name="Wang L."/>
            <person name="Qu L."/>
            <person name="Liu H."/>
            <person name="Sun Y."/>
            <person name="Le M."/>
            <person name="Wang Q."/>
            <person name="Wei S."/>
            <person name="Zheng Y."/>
            <person name="Lin W."/>
            <person name="Duan Y."/>
            <person name="Cao H."/>
            <person name="Xiong S."/>
            <person name="Wang X."/>
            <person name="Wei L."/>
            <person name="Li C."/>
            <person name="Ma Q."/>
            <person name="Ju M."/>
            <person name="Zhao R."/>
            <person name="Li G."/>
            <person name="Mu C."/>
            <person name="Tian Q."/>
            <person name="Mei H."/>
            <person name="Zhang T."/>
            <person name="Gao T."/>
            <person name="Zhang H."/>
        </authorList>
    </citation>
    <scope>NUCLEOTIDE SEQUENCE</scope>
    <source>
        <strain evidence="1">3651</strain>
    </source>
</reference>
<proteinExistence type="predicted"/>
<evidence type="ECO:0008006" key="3">
    <source>
        <dbReference type="Google" id="ProtNLM"/>
    </source>
</evidence>